<dbReference type="STRING" id="155974.SAMN04487818_107111"/>
<dbReference type="Gene3D" id="2.30.110.10">
    <property type="entry name" value="Electron Transport, Fmn-binding Protein, Chain A"/>
    <property type="match status" value="1"/>
</dbReference>
<dbReference type="InterPro" id="IPR011576">
    <property type="entry name" value="Pyridox_Oxase_N"/>
</dbReference>
<dbReference type="SUPFAM" id="SSF50475">
    <property type="entry name" value="FMN-binding split barrel"/>
    <property type="match status" value="1"/>
</dbReference>
<dbReference type="Proteomes" id="UP000199051">
    <property type="component" value="Unassembled WGS sequence"/>
</dbReference>
<dbReference type="GO" id="GO:0005829">
    <property type="term" value="C:cytosol"/>
    <property type="evidence" value="ECO:0007669"/>
    <property type="project" value="TreeGrafter"/>
</dbReference>
<feature type="domain" description="Pyridoxamine 5'-phosphate oxidase N-terminal" evidence="2">
    <location>
        <begin position="7"/>
        <end position="128"/>
    </location>
</feature>
<evidence type="ECO:0000313" key="3">
    <source>
        <dbReference type="EMBL" id="SES06523.1"/>
    </source>
</evidence>
<gene>
    <name evidence="3" type="ORF">SAMN04487818_107111</name>
</gene>
<dbReference type="PANTHER" id="PTHR35176">
    <property type="entry name" value="HEME OXYGENASE HI_0854-RELATED"/>
    <property type="match status" value="1"/>
</dbReference>
<evidence type="ECO:0000256" key="1">
    <source>
        <dbReference type="ARBA" id="ARBA00023002"/>
    </source>
</evidence>
<dbReference type="NCBIfam" id="TIGR03618">
    <property type="entry name" value="Rv1155_F420"/>
    <property type="match status" value="1"/>
</dbReference>
<organism evidence="3 4">
    <name type="scientific">Actinokineospora terrae</name>
    <dbReference type="NCBI Taxonomy" id="155974"/>
    <lineage>
        <taxon>Bacteria</taxon>
        <taxon>Bacillati</taxon>
        <taxon>Actinomycetota</taxon>
        <taxon>Actinomycetes</taxon>
        <taxon>Pseudonocardiales</taxon>
        <taxon>Pseudonocardiaceae</taxon>
        <taxon>Actinokineospora</taxon>
    </lineage>
</organism>
<protein>
    <submittedName>
        <fullName evidence="3">PPOX class probable F420-dependent enzyme</fullName>
    </submittedName>
</protein>
<dbReference type="PANTHER" id="PTHR35176:SF6">
    <property type="entry name" value="HEME OXYGENASE HI_0854-RELATED"/>
    <property type="match status" value="1"/>
</dbReference>
<evidence type="ECO:0000259" key="2">
    <source>
        <dbReference type="Pfam" id="PF01243"/>
    </source>
</evidence>
<dbReference type="GO" id="GO:0070967">
    <property type="term" value="F:coenzyme F420 binding"/>
    <property type="evidence" value="ECO:0007669"/>
    <property type="project" value="TreeGrafter"/>
</dbReference>
<dbReference type="GO" id="GO:0016627">
    <property type="term" value="F:oxidoreductase activity, acting on the CH-CH group of donors"/>
    <property type="evidence" value="ECO:0007669"/>
    <property type="project" value="TreeGrafter"/>
</dbReference>
<evidence type="ECO:0000313" key="4">
    <source>
        <dbReference type="Proteomes" id="UP000199051"/>
    </source>
</evidence>
<dbReference type="AlphaFoldDB" id="A0A1H9UBQ3"/>
<dbReference type="InterPro" id="IPR019920">
    <property type="entry name" value="F420-binding_dom_put"/>
</dbReference>
<dbReference type="InterPro" id="IPR052019">
    <property type="entry name" value="F420H2_bilvrd_red/Heme_oxyg"/>
</dbReference>
<name>A0A1H9UBQ3_9PSEU</name>
<sequence length="130" mass="14080">MGSLLSEGAKALLDGANFATLATLNPDGGPQTSVLWVRRDGEDLLLSTVAGRQKEKNLRRDPRVSVTVVNKDNPYSYIEVRGAARLTTEGGDDLINELSEKYLGKPYSGDTPDTVRVVVRITPERVTGHA</sequence>
<proteinExistence type="predicted"/>
<keyword evidence="4" id="KW-1185">Reference proteome</keyword>
<dbReference type="InterPro" id="IPR012349">
    <property type="entry name" value="Split_barrel_FMN-bd"/>
</dbReference>
<dbReference type="RefSeq" id="WP_092779358.1">
    <property type="nucleotide sequence ID" value="NZ_FOGI01000007.1"/>
</dbReference>
<accession>A0A1H9UBQ3</accession>
<keyword evidence="1" id="KW-0560">Oxidoreductase</keyword>
<dbReference type="Pfam" id="PF01243">
    <property type="entry name" value="PNPOx_N"/>
    <property type="match status" value="1"/>
</dbReference>
<dbReference type="EMBL" id="FOGI01000007">
    <property type="protein sequence ID" value="SES06523.1"/>
    <property type="molecule type" value="Genomic_DNA"/>
</dbReference>
<reference evidence="4" key="1">
    <citation type="submission" date="2016-10" db="EMBL/GenBank/DDBJ databases">
        <authorList>
            <person name="Varghese N."/>
            <person name="Submissions S."/>
        </authorList>
    </citation>
    <scope>NUCLEOTIDE SEQUENCE [LARGE SCALE GENOMIC DNA]</scope>
    <source>
        <strain evidence="4">DSM 44260</strain>
    </source>
</reference>